<dbReference type="EMBL" id="CP030058">
    <property type="protein sequence ID" value="QOZ64513.1"/>
    <property type="molecule type" value="Genomic_DNA"/>
</dbReference>
<reference evidence="8 9" key="2">
    <citation type="submission" date="2018-06" db="EMBL/GenBank/DDBJ databases">
        <title>Comparative genomics of rhizobia nodulating Arachis hypogaea in China.</title>
        <authorList>
            <person name="Li Y."/>
        </authorList>
    </citation>
    <scope>NUCLEOTIDE SEQUENCE [LARGE SCALE GENOMIC DNA]</scope>
    <source>
        <strain evidence="8 9">CCBAU 51658</strain>
        <plasmid evidence="8 9">unnamed</plasmid>
    </source>
</reference>
<dbReference type="SUPFAM" id="SSF53335">
    <property type="entry name" value="S-adenosyl-L-methionine-dependent methyltransferases"/>
    <property type="match status" value="1"/>
</dbReference>
<dbReference type="GO" id="GO:0032259">
    <property type="term" value="P:methylation"/>
    <property type="evidence" value="ECO:0007669"/>
    <property type="project" value="UniProtKB-KW"/>
</dbReference>
<protein>
    <recommendedName>
        <fullName evidence="3">Nodulation protein S</fullName>
    </recommendedName>
</protein>
<evidence type="ECO:0000256" key="6">
    <source>
        <dbReference type="ARBA" id="ARBA00022679"/>
    </source>
</evidence>
<dbReference type="InterPro" id="IPR008715">
    <property type="entry name" value="SAM-MeTfrase_NodS-like"/>
</dbReference>
<keyword evidence="8" id="KW-0614">Plasmid</keyword>
<evidence type="ECO:0000256" key="4">
    <source>
        <dbReference type="ARBA" id="ARBA00022458"/>
    </source>
</evidence>
<evidence type="ECO:0000256" key="2">
    <source>
        <dbReference type="ARBA" id="ARBA00009103"/>
    </source>
</evidence>
<dbReference type="PANTHER" id="PTHR43861">
    <property type="entry name" value="TRANS-ACONITATE 2-METHYLTRANSFERASE-RELATED"/>
    <property type="match status" value="1"/>
</dbReference>
<sequence length="202" mass="22527">MTFDKVLRLLEREMEADDPWRLNANPFEQERHAHLLRLCLAEGAVGNALEVGCAAGVFTAKLAPHCQQLVAIDVLPRAITRAREQAQWPHIAWHISDVRDLNATNPFDLIVVAEVLYYLEDTGQMGDAIEKLTRMLAPSGRLVFGSARDASCQRWGHPAGAETMLDVLNEHLVETERVQCRGASIDEDCLIASFRTKSNLPD</sequence>
<gene>
    <name evidence="7" type="primary">nodS</name>
    <name evidence="7" type="ORF">GCM10010987_76640</name>
    <name evidence="8" type="ORF">XH86_38250</name>
</gene>
<accession>A0A410VI10</accession>
<dbReference type="EMBL" id="BMHC01000035">
    <property type="protein sequence ID" value="GGI33891.1"/>
    <property type="molecule type" value="Genomic_DNA"/>
</dbReference>
<keyword evidence="4" id="KW-0536">Nodulation</keyword>
<reference evidence="7" key="1">
    <citation type="journal article" date="2014" name="Int. J. Syst. Evol. Microbiol.">
        <title>Complete genome sequence of Corynebacterium casei LMG S-19264T (=DSM 44701T), isolated from a smear-ripened cheese.</title>
        <authorList>
            <consortium name="US DOE Joint Genome Institute (JGI-PGF)"/>
            <person name="Walter F."/>
            <person name="Albersmeier A."/>
            <person name="Kalinowski J."/>
            <person name="Ruckert C."/>
        </authorList>
    </citation>
    <scope>NUCLEOTIDE SEQUENCE</scope>
    <source>
        <strain evidence="7">CGMCC 1.15034</strain>
    </source>
</reference>
<dbReference type="AlphaFoldDB" id="A0A410VI10"/>
<evidence type="ECO:0000256" key="5">
    <source>
        <dbReference type="ARBA" id="ARBA00022603"/>
    </source>
</evidence>
<comment type="function">
    <text evidence="1">SAM-utilizing methyltransferase involved in nod factor synthesis.</text>
</comment>
<evidence type="ECO:0000256" key="3">
    <source>
        <dbReference type="ARBA" id="ARBA00014643"/>
    </source>
</evidence>
<evidence type="ECO:0000256" key="1">
    <source>
        <dbReference type="ARBA" id="ARBA00002707"/>
    </source>
</evidence>
<dbReference type="Gene3D" id="3.40.50.150">
    <property type="entry name" value="Vaccinia Virus protein VP39"/>
    <property type="match status" value="1"/>
</dbReference>
<proteinExistence type="inferred from homology"/>
<organism evidence="7 10">
    <name type="scientific">Bradyrhizobium guangdongense</name>
    <dbReference type="NCBI Taxonomy" id="1325090"/>
    <lineage>
        <taxon>Bacteria</taxon>
        <taxon>Pseudomonadati</taxon>
        <taxon>Pseudomonadota</taxon>
        <taxon>Alphaproteobacteria</taxon>
        <taxon>Hyphomicrobiales</taxon>
        <taxon>Nitrobacteraceae</taxon>
        <taxon>Bradyrhizobium</taxon>
    </lineage>
</organism>
<dbReference type="OrthoDB" id="116799at2"/>
<dbReference type="Proteomes" id="UP000593880">
    <property type="component" value="Plasmid unnamed"/>
</dbReference>
<dbReference type="PIRSF" id="PIRSF009310">
    <property type="entry name" value="NodS"/>
    <property type="match status" value="1"/>
</dbReference>
<dbReference type="InterPro" id="IPR029063">
    <property type="entry name" value="SAM-dependent_MTases_sf"/>
</dbReference>
<dbReference type="GO" id="GO:0008757">
    <property type="term" value="F:S-adenosylmethionine-dependent methyltransferase activity"/>
    <property type="evidence" value="ECO:0007669"/>
    <property type="project" value="InterPro"/>
</dbReference>
<keyword evidence="9" id="KW-1185">Reference proteome</keyword>
<evidence type="ECO:0000313" key="10">
    <source>
        <dbReference type="Proteomes" id="UP000625079"/>
    </source>
</evidence>
<keyword evidence="5 8" id="KW-0489">Methyltransferase</keyword>
<reference evidence="7" key="3">
    <citation type="submission" date="2022-12" db="EMBL/GenBank/DDBJ databases">
        <authorList>
            <person name="Sun Q."/>
            <person name="Zhou Y."/>
        </authorList>
    </citation>
    <scope>NUCLEOTIDE SEQUENCE</scope>
    <source>
        <strain evidence="7">CGMCC 1.15034</strain>
    </source>
</reference>
<dbReference type="CDD" id="cd02440">
    <property type="entry name" value="AdoMet_MTases"/>
    <property type="match status" value="1"/>
</dbReference>
<name>A0A410VI10_9BRAD</name>
<comment type="similarity">
    <text evidence="2">Belongs to the NodS family.</text>
</comment>
<keyword evidence="6" id="KW-0808">Transferase</keyword>
<dbReference type="InterPro" id="IPR020944">
    <property type="entry name" value="NodS"/>
</dbReference>
<dbReference type="RefSeq" id="WP_128929905.1">
    <property type="nucleotide sequence ID" value="NZ_BMHC01000035.1"/>
</dbReference>
<dbReference type="Proteomes" id="UP000625079">
    <property type="component" value="Unassembled WGS sequence"/>
</dbReference>
<dbReference type="Pfam" id="PF05401">
    <property type="entry name" value="NodS"/>
    <property type="match status" value="1"/>
</dbReference>
<evidence type="ECO:0000313" key="9">
    <source>
        <dbReference type="Proteomes" id="UP000593880"/>
    </source>
</evidence>
<evidence type="ECO:0000313" key="8">
    <source>
        <dbReference type="EMBL" id="QOZ64513.1"/>
    </source>
</evidence>
<dbReference type="GO" id="GO:0009312">
    <property type="term" value="P:oligosaccharide biosynthetic process"/>
    <property type="evidence" value="ECO:0007669"/>
    <property type="project" value="InterPro"/>
</dbReference>
<geneLocation type="plasmid" evidence="8 9">
    <name>unnamed</name>
</geneLocation>
<evidence type="ECO:0000313" key="7">
    <source>
        <dbReference type="EMBL" id="GGI33891.1"/>
    </source>
</evidence>